<name>A0A2D2DIS0_9BURK</name>
<feature type="transmembrane region" description="Helical" evidence="1">
    <location>
        <begin position="97"/>
        <end position="130"/>
    </location>
</feature>
<organism evidence="3 4">
    <name type="scientific">Massilia violaceinigra</name>
    <dbReference type="NCBI Taxonomy" id="2045208"/>
    <lineage>
        <taxon>Bacteria</taxon>
        <taxon>Pseudomonadati</taxon>
        <taxon>Pseudomonadota</taxon>
        <taxon>Betaproteobacteria</taxon>
        <taxon>Burkholderiales</taxon>
        <taxon>Oxalobacteraceae</taxon>
        <taxon>Telluria group</taxon>
        <taxon>Massilia</taxon>
    </lineage>
</organism>
<keyword evidence="1" id="KW-0812">Transmembrane</keyword>
<dbReference type="KEGG" id="mass:CR152_10320"/>
<feature type="transmembrane region" description="Helical" evidence="1">
    <location>
        <begin position="318"/>
        <end position="336"/>
    </location>
</feature>
<dbReference type="InterPro" id="IPR052529">
    <property type="entry name" value="Bact_Transport_Assoc"/>
</dbReference>
<evidence type="ECO:0000259" key="2">
    <source>
        <dbReference type="Pfam" id="PF04235"/>
    </source>
</evidence>
<sequence>MASTAPRLDVVDALRGFAIVSIMLLHNIEHFDLYYVVPDLPAWLVVLDKIIWDCAFFLFGGKSYAIFALLFGLTFHLQSQRRAGRDEDFRVRYGWRLLILFGFGLLNSMFYHGDILTIYAVIGLCLLPVARMRDGVVLALAAALMLQPYAWLVLADAMRHPDAKIGDPVSWQYFARMNAYLTGDSLVRVWPGNLTNGKLAVIHWSWENGRIFQIMSLFMLGMLAGRRGLFEAVPASLRFWRRTLAGAALLFIPLFAIKTMLPDLVASAAVRRPLGTIIASWSNVAFMLVLVACFVLLYQGGALTRALRVLAPLGRMSLTSYFTQSIIGSFIYYGFGLGLYKVTGATVCLLIGVLLAALQCAFCAWWLRRHAQGPLERLWHRATWISARQPA</sequence>
<feature type="transmembrane region" description="Helical" evidence="1">
    <location>
        <begin position="277"/>
        <end position="298"/>
    </location>
</feature>
<feature type="transmembrane region" description="Helical" evidence="1">
    <location>
        <begin position="342"/>
        <end position="367"/>
    </location>
</feature>
<dbReference type="OrthoDB" id="9807744at2"/>
<evidence type="ECO:0000313" key="4">
    <source>
        <dbReference type="Proteomes" id="UP000229897"/>
    </source>
</evidence>
<keyword evidence="1" id="KW-0472">Membrane</keyword>
<accession>A0A2D2DIS0</accession>
<keyword evidence="1" id="KW-1133">Transmembrane helix</keyword>
<evidence type="ECO:0000313" key="3">
    <source>
        <dbReference type="EMBL" id="ATQ74874.1"/>
    </source>
</evidence>
<dbReference type="EMBL" id="CP024608">
    <property type="protein sequence ID" value="ATQ74874.1"/>
    <property type="molecule type" value="Genomic_DNA"/>
</dbReference>
<keyword evidence="4" id="KW-1185">Reference proteome</keyword>
<dbReference type="Pfam" id="PF04235">
    <property type="entry name" value="DUF418"/>
    <property type="match status" value="1"/>
</dbReference>
<dbReference type="PANTHER" id="PTHR30590">
    <property type="entry name" value="INNER MEMBRANE PROTEIN"/>
    <property type="match status" value="1"/>
</dbReference>
<reference evidence="3" key="1">
    <citation type="submission" date="2017-10" db="EMBL/GenBank/DDBJ databases">
        <title>Massilia psychrophilum sp. nov., a novel purple-pigmented bacterium isolated from Tianshan glacier, Xinjiang Municipality, China.</title>
        <authorList>
            <person name="Wang H."/>
        </authorList>
    </citation>
    <scope>NUCLEOTIDE SEQUENCE [LARGE SCALE GENOMIC DNA]</scope>
    <source>
        <strain evidence="3">B2</strain>
    </source>
</reference>
<dbReference type="InterPro" id="IPR007349">
    <property type="entry name" value="DUF418"/>
</dbReference>
<feature type="transmembrane region" description="Helical" evidence="1">
    <location>
        <begin position="50"/>
        <end position="77"/>
    </location>
</feature>
<feature type="transmembrane region" description="Helical" evidence="1">
    <location>
        <begin position="239"/>
        <end position="257"/>
    </location>
</feature>
<protein>
    <recommendedName>
        <fullName evidence="2">DUF418 domain-containing protein</fullName>
    </recommendedName>
</protein>
<dbReference type="RefSeq" id="WP_099874849.1">
    <property type="nucleotide sequence ID" value="NZ_CP024608.1"/>
</dbReference>
<proteinExistence type="predicted"/>
<feature type="domain" description="DUF418" evidence="2">
    <location>
        <begin position="224"/>
        <end position="385"/>
    </location>
</feature>
<dbReference type="PANTHER" id="PTHR30590:SF2">
    <property type="entry name" value="INNER MEMBRANE PROTEIN"/>
    <property type="match status" value="1"/>
</dbReference>
<gene>
    <name evidence="3" type="ORF">CR152_10320</name>
</gene>
<evidence type="ECO:0000256" key="1">
    <source>
        <dbReference type="SAM" id="Phobius"/>
    </source>
</evidence>
<feature type="transmembrane region" description="Helical" evidence="1">
    <location>
        <begin position="136"/>
        <end position="154"/>
    </location>
</feature>
<dbReference type="AlphaFoldDB" id="A0A2D2DIS0"/>
<dbReference type="Proteomes" id="UP000229897">
    <property type="component" value="Chromosome"/>
</dbReference>